<dbReference type="RefSeq" id="WP_106196201.1">
    <property type="nucleotide sequence ID" value="NZ_PVTF01000020.1"/>
</dbReference>
<sequence>MSEDDLKKVLAIALADEPPSHLTSEEALKAGRARLRGRRFSSVVAVALVVVGAVFAVSLATAVPHSATPAIDPSPPADCVGGTSCPPRKQSLHDPVRAATLDEVIFDSGVLPKDFAYSLVGDAGSAAYPDRSEPRDYQLLYRAEGPDGRVGSVSVEIGVATTAVTRPDCGGPISCETRWIRGLEVLFTTSSQGDGDAAVVLVTAYADQADGSRVMVISCNHEPPTGGPVVINPGWQPLDLEQLGNLVTLPGLEF</sequence>
<comment type="caution">
    <text evidence="3">The sequence shown here is derived from an EMBL/GenBank/DDBJ whole genome shotgun (WGS) entry which is preliminary data.</text>
</comment>
<keyword evidence="2" id="KW-1133">Transmembrane helix</keyword>
<keyword evidence="2" id="KW-0812">Transmembrane</keyword>
<feature type="transmembrane region" description="Helical" evidence="2">
    <location>
        <begin position="42"/>
        <end position="63"/>
    </location>
</feature>
<name>A0A2T0SH40_9PSEU</name>
<evidence type="ECO:0000256" key="1">
    <source>
        <dbReference type="SAM" id="MobiDB-lite"/>
    </source>
</evidence>
<accession>A0A2T0SH40</accession>
<evidence type="ECO:0000313" key="4">
    <source>
        <dbReference type="Proteomes" id="UP000239494"/>
    </source>
</evidence>
<evidence type="ECO:0000313" key="3">
    <source>
        <dbReference type="EMBL" id="PRY32717.1"/>
    </source>
</evidence>
<protein>
    <submittedName>
        <fullName evidence="3">Uncharacterized protein</fullName>
    </submittedName>
</protein>
<organism evidence="3 4">
    <name type="scientific">Umezawaea tangerina</name>
    <dbReference type="NCBI Taxonomy" id="84725"/>
    <lineage>
        <taxon>Bacteria</taxon>
        <taxon>Bacillati</taxon>
        <taxon>Actinomycetota</taxon>
        <taxon>Actinomycetes</taxon>
        <taxon>Pseudonocardiales</taxon>
        <taxon>Pseudonocardiaceae</taxon>
        <taxon>Umezawaea</taxon>
    </lineage>
</organism>
<feature type="region of interest" description="Disordered" evidence="1">
    <location>
        <begin position="66"/>
        <end position="86"/>
    </location>
</feature>
<gene>
    <name evidence="3" type="ORF">CLV43_120136</name>
</gene>
<dbReference type="AlphaFoldDB" id="A0A2T0SH40"/>
<keyword evidence="4" id="KW-1185">Reference proteome</keyword>
<dbReference type="EMBL" id="PVTF01000020">
    <property type="protein sequence ID" value="PRY32717.1"/>
    <property type="molecule type" value="Genomic_DNA"/>
</dbReference>
<evidence type="ECO:0000256" key="2">
    <source>
        <dbReference type="SAM" id="Phobius"/>
    </source>
</evidence>
<reference evidence="3 4" key="1">
    <citation type="submission" date="2018-03" db="EMBL/GenBank/DDBJ databases">
        <title>Genomic Encyclopedia of Archaeal and Bacterial Type Strains, Phase II (KMG-II): from individual species to whole genera.</title>
        <authorList>
            <person name="Goeker M."/>
        </authorList>
    </citation>
    <scope>NUCLEOTIDE SEQUENCE [LARGE SCALE GENOMIC DNA]</scope>
    <source>
        <strain evidence="3 4">DSM 44720</strain>
    </source>
</reference>
<keyword evidence="2" id="KW-0472">Membrane</keyword>
<dbReference type="Proteomes" id="UP000239494">
    <property type="component" value="Unassembled WGS sequence"/>
</dbReference>
<proteinExistence type="predicted"/>